<dbReference type="SUPFAM" id="SSF48264">
    <property type="entry name" value="Cytochrome P450"/>
    <property type="match status" value="1"/>
</dbReference>
<dbReference type="Gene3D" id="1.10.630.10">
    <property type="entry name" value="Cytochrome P450"/>
    <property type="match status" value="1"/>
</dbReference>
<comment type="similarity">
    <text evidence="2 8">Belongs to the cytochrome P450 family.</text>
</comment>
<dbReference type="AlphaFoldDB" id="A0A291FAX6"/>
<sequence>MILCPTLHFQMGSVSGFSVLLTTIFVYVLFAILLLWRRKRNCVPLPPGPPGWPIIGNLFQLGRKPNESLFALSKRYGPLMTLSLGMKTTVIVSSPEMAKEFLRTHDHVFAGRVQTQASTTLSHHKSSIVVGEYGPRWQTLRRISSTQLITTKMLQSLHHLRRDEVSRMTRTILEMEGKRVNIPHMVFCTGVNVITNMIWSRSLVDPNSEGSREFQDTLAMIMKIGGTPNVADIFPFLAFIDPQGLRRRLAKHLHKIHKLLDVFINDRMEGLGPERRADDKDFLDVLLELRGDDMTLTDIRAIIYDLIVAGSETTSTALEWVMAELICNPHSMKRVQEELKEVVGYNRQVEESDIGKLPYLQAVMKEGFRLHPPLPLLIPHRAESRCEIDGYMIPKHSEVIVNVWAMGRDPAIWKDPSKFLPERFLESENSNKDFKGRDFDLIPFGSGRRICMGLPLANRMVYLILGSLLHSFEWNLPDGQSELDMRDTFGVTLKKEVDLHLLPTPRLPHHLYL</sequence>
<evidence type="ECO:0000256" key="2">
    <source>
        <dbReference type="ARBA" id="ARBA00010617"/>
    </source>
</evidence>
<dbReference type="GO" id="GO:0042617">
    <property type="term" value="P:paclitaxel biosynthetic process"/>
    <property type="evidence" value="ECO:0007669"/>
    <property type="project" value="UniProtKB-UniPathway"/>
</dbReference>
<evidence type="ECO:0000256" key="8">
    <source>
        <dbReference type="RuleBase" id="RU000461"/>
    </source>
</evidence>
<evidence type="ECO:0000256" key="1">
    <source>
        <dbReference type="ARBA" id="ARBA00005122"/>
    </source>
</evidence>
<dbReference type="FunFam" id="1.10.630.10:FF:000007">
    <property type="entry name" value="Cytochrome P450 76C4"/>
    <property type="match status" value="1"/>
</dbReference>
<dbReference type="InterPro" id="IPR036396">
    <property type="entry name" value="Cyt_P450_sf"/>
</dbReference>
<dbReference type="PRINTS" id="PR00463">
    <property type="entry name" value="EP450I"/>
</dbReference>
<keyword evidence="9" id="KW-1133">Transmembrane helix</keyword>
<feature type="transmembrane region" description="Helical" evidence="9">
    <location>
        <begin position="15"/>
        <end position="36"/>
    </location>
</feature>
<reference evidence="10" key="1">
    <citation type="journal article" date="2017" name="Front. Plant Sci.">
        <title>Transcriptome Assembly and Systematic Identification of Novel Cytochrome P450s in Taxus chinensis.</title>
        <authorList>
            <person name="Liao W."/>
            <person name="Zhao S."/>
            <person name="Zhang M."/>
            <person name="Dong K."/>
            <person name="Chen Y."/>
            <person name="Fu C."/>
            <person name="Yu L."/>
        </authorList>
    </citation>
    <scope>NUCLEOTIDE SEQUENCE</scope>
</reference>
<dbReference type="InterPro" id="IPR001128">
    <property type="entry name" value="Cyt_P450"/>
</dbReference>
<dbReference type="GO" id="GO:0004497">
    <property type="term" value="F:monooxygenase activity"/>
    <property type="evidence" value="ECO:0007669"/>
    <property type="project" value="UniProtKB-KW"/>
</dbReference>
<evidence type="ECO:0000256" key="6">
    <source>
        <dbReference type="ARBA" id="ARBA00023059"/>
    </source>
</evidence>
<keyword evidence="3 7" id="KW-0479">Metal-binding</keyword>
<protein>
    <submittedName>
        <fullName evidence="10">CYP76AA70</fullName>
    </submittedName>
</protein>
<evidence type="ECO:0000313" key="10">
    <source>
        <dbReference type="EMBL" id="ATG29935.1"/>
    </source>
</evidence>
<name>A0A291FAX6_TAXCH</name>
<dbReference type="CDD" id="cd11073">
    <property type="entry name" value="CYP76-like"/>
    <property type="match status" value="1"/>
</dbReference>
<dbReference type="EMBL" id="MF448614">
    <property type="protein sequence ID" value="ATG29935.1"/>
    <property type="molecule type" value="mRNA"/>
</dbReference>
<proteinExistence type="evidence at transcript level"/>
<evidence type="ECO:0000256" key="3">
    <source>
        <dbReference type="ARBA" id="ARBA00022723"/>
    </source>
</evidence>
<dbReference type="Pfam" id="PF00067">
    <property type="entry name" value="p450"/>
    <property type="match status" value="1"/>
</dbReference>
<keyword evidence="9" id="KW-0812">Transmembrane</keyword>
<dbReference type="UniPathway" id="UPA00842"/>
<dbReference type="PANTHER" id="PTHR47950">
    <property type="entry name" value="CYTOCHROME P450, FAMILY 76, SUBFAMILY C, POLYPEPTIDE 5-RELATED"/>
    <property type="match status" value="1"/>
</dbReference>
<dbReference type="InterPro" id="IPR017972">
    <property type="entry name" value="Cyt_P450_CS"/>
</dbReference>
<evidence type="ECO:0000256" key="9">
    <source>
        <dbReference type="SAM" id="Phobius"/>
    </source>
</evidence>
<organism evidence="10">
    <name type="scientific">Taxus chinensis</name>
    <name type="common">Chinese yew</name>
    <name type="synonym">Taxus wallichiana var. chinensis</name>
    <dbReference type="NCBI Taxonomy" id="29808"/>
    <lineage>
        <taxon>Eukaryota</taxon>
        <taxon>Viridiplantae</taxon>
        <taxon>Streptophyta</taxon>
        <taxon>Embryophyta</taxon>
        <taxon>Tracheophyta</taxon>
        <taxon>Spermatophyta</taxon>
        <taxon>Pinopsida</taxon>
        <taxon>Pinidae</taxon>
        <taxon>Conifers II</taxon>
        <taxon>Cupressales</taxon>
        <taxon>Taxaceae</taxon>
        <taxon>Taxus</taxon>
    </lineage>
</organism>
<feature type="binding site" description="axial binding residue" evidence="7">
    <location>
        <position position="451"/>
    </location>
    <ligand>
        <name>heme</name>
        <dbReference type="ChEBI" id="CHEBI:30413"/>
    </ligand>
    <ligandPart>
        <name>Fe</name>
        <dbReference type="ChEBI" id="CHEBI:18248"/>
    </ligandPart>
</feature>
<evidence type="ECO:0000256" key="4">
    <source>
        <dbReference type="ARBA" id="ARBA00023002"/>
    </source>
</evidence>
<comment type="pathway">
    <text evidence="1">Alkaloid biosynthesis; taxol biosynthesis.</text>
</comment>
<keyword evidence="4 8" id="KW-0560">Oxidoreductase</keyword>
<evidence type="ECO:0000256" key="7">
    <source>
        <dbReference type="PIRSR" id="PIRSR602401-1"/>
    </source>
</evidence>
<keyword evidence="6" id="KW-0876">Taxol biosynthesis</keyword>
<keyword evidence="5 7" id="KW-0408">Iron</keyword>
<keyword evidence="7 8" id="KW-0349">Heme</keyword>
<dbReference type="GO" id="GO:0016705">
    <property type="term" value="F:oxidoreductase activity, acting on paired donors, with incorporation or reduction of molecular oxygen"/>
    <property type="evidence" value="ECO:0007669"/>
    <property type="project" value="InterPro"/>
</dbReference>
<accession>A0A291FAX6</accession>
<dbReference type="PANTHER" id="PTHR47950:SF44">
    <property type="entry name" value="CYTOCHROME P450, FAMILY 76, SUBFAMILY C, POLYPEPTIDE 5-RELATED"/>
    <property type="match status" value="1"/>
</dbReference>
<dbReference type="GO" id="GO:0020037">
    <property type="term" value="F:heme binding"/>
    <property type="evidence" value="ECO:0007669"/>
    <property type="project" value="InterPro"/>
</dbReference>
<dbReference type="GO" id="GO:0005506">
    <property type="term" value="F:iron ion binding"/>
    <property type="evidence" value="ECO:0007669"/>
    <property type="project" value="InterPro"/>
</dbReference>
<dbReference type="PROSITE" id="PS00086">
    <property type="entry name" value="CYTOCHROME_P450"/>
    <property type="match status" value="1"/>
</dbReference>
<dbReference type="InterPro" id="IPR002401">
    <property type="entry name" value="Cyt_P450_E_grp-I"/>
</dbReference>
<evidence type="ECO:0000256" key="5">
    <source>
        <dbReference type="ARBA" id="ARBA00023004"/>
    </source>
</evidence>
<dbReference type="PRINTS" id="PR00385">
    <property type="entry name" value="P450"/>
</dbReference>
<keyword evidence="8" id="KW-0503">Monooxygenase</keyword>
<comment type="cofactor">
    <cofactor evidence="7">
        <name>heme</name>
        <dbReference type="ChEBI" id="CHEBI:30413"/>
    </cofactor>
</comment>
<keyword evidence="9" id="KW-0472">Membrane</keyword>